<dbReference type="CDD" id="cd02440">
    <property type="entry name" value="AdoMet_MTases"/>
    <property type="match status" value="1"/>
</dbReference>
<dbReference type="PANTHER" id="PTHR43667:SF2">
    <property type="entry name" value="FATTY ACID C-METHYL TRANSFERASE"/>
    <property type="match status" value="1"/>
</dbReference>
<evidence type="ECO:0000259" key="1">
    <source>
        <dbReference type="Pfam" id="PF13847"/>
    </source>
</evidence>
<dbReference type="RefSeq" id="WP_350344263.1">
    <property type="nucleotide sequence ID" value="NZ_CP158367.1"/>
</dbReference>
<dbReference type="GO" id="GO:0032259">
    <property type="term" value="P:methylation"/>
    <property type="evidence" value="ECO:0007669"/>
    <property type="project" value="UniProtKB-KW"/>
</dbReference>
<dbReference type="AlphaFoldDB" id="A0AAU7VN90"/>
<reference evidence="2" key="2">
    <citation type="submission" date="2024-06" db="EMBL/GenBank/DDBJ databases">
        <authorList>
            <person name="Petrova K.O."/>
            <person name="Toshchakov S.V."/>
            <person name="Boltjanskaja Y.V."/>
            <person name="Kevbrin V."/>
        </authorList>
    </citation>
    <scope>NUCLEOTIDE SEQUENCE</scope>
    <source>
        <strain evidence="2">Z-910T</strain>
    </source>
</reference>
<dbReference type="Pfam" id="PF13847">
    <property type="entry name" value="Methyltransf_31"/>
    <property type="match status" value="1"/>
</dbReference>
<evidence type="ECO:0000313" key="2">
    <source>
        <dbReference type="EMBL" id="XBX75519.1"/>
    </source>
</evidence>
<protein>
    <submittedName>
        <fullName evidence="2">Methyltransferase domain-containing protein</fullName>
    </submittedName>
</protein>
<feature type="domain" description="Methyltransferase" evidence="1">
    <location>
        <begin position="72"/>
        <end position="178"/>
    </location>
</feature>
<dbReference type="InterPro" id="IPR025714">
    <property type="entry name" value="Methyltranfer_dom"/>
</dbReference>
<dbReference type="SUPFAM" id="SSF53335">
    <property type="entry name" value="S-adenosyl-L-methionine-dependent methyltransferases"/>
    <property type="match status" value="1"/>
</dbReference>
<dbReference type="PANTHER" id="PTHR43667">
    <property type="entry name" value="CYCLOPROPANE-FATTY-ACYL-PHOSPHOLIPID SYNTHASE"/>
    <property type="match status" value="1"/>
</dbReference>
<keyword evidence="2" id="KW-0489">Methyltransferase</keyword>
<dbReference type="InterPro" id="IPR050723">
    <property type="entry name" value="CFA/CMAS"/>
</dbReference>
<dbReference type="InterPro" id="IPR029063">
    <property type="entry name" value="SAM-dependent_MTases_sf"/>
</dbReference>
<accession>A0AAU7VN90</accession>
<gene>
    <name evidence="2" type="ORF">PRVXT_000655</name>
</gene>
<reference evidence="2" key="1">
    <citation type="journal article" date="2013" name="Extremophiles">
        <title>Proteinivorax tanatarense gen. nov., sp. nov., an anaerobic, haloalkaliphilic, proteolytic bacterium isolated from a decaying algal bloom, and proposal of Proteinivoraceae fam. nov.</title>
        <authorList>
            <person name="Kevbrin V."/>
            <person name="Boltyanskaya Y."/>
            <person name="Zhilina T."/>
            <person name="Kolganova T."/>
            <person name="Lavrentjeva E."/>
            <person name="Kuznetsov B."/>
        </authorList>
    </citation>
    <scope>NUCLEOTIDE SEQUENCE</scope>
    <source>
        <strain evidence="2">Z-910T</strain>
    </source>
</reference>
<organism evidence="2">
    <name type="scientific">Proteinivorax tanatarense</name>
    <dbReference type="NCBI Taxonomy" id="1260629"/>
    <lineage>
        <taxon>Bacteria</taxon>
        <taxon>Bacillati</taxon>
        <taxon>Bacillota</taxon>
        <taxon>Clostridia</taxon>
        <taxon>Eubacteriales</taxon>
        <taxon>Proteinivoracaceae</taxon>
        <taxon>Proteinivorax</taxon>
    </lineage>
</organism>
<dbReference type="Gene3D" id="3.40.50.150">
    <property type="entry name" value="Vaccinia Virus protein VP39"/>
    <property type="match status" value="1"/>
</dbReference>
<name>A0AAU7VN90_9FIRM</name>
<sequence>MIENEILYANEAWAKALKSAPYFKMRIRTEQEIKEYWDKIADKFDSNMLGLEEDRVNRVMEQLIKNKYITGASNILDLGSGTGAYTIPMAERANNVTALDSSKEMCNILSDKAKNKNLTNIQIKSESWENVDLKKENLNKRFDLVFSSLNPGVKNMETLKKMNEASTKHCCLISTSGAVEDSTRTVVGELLLGENLKSERANDVIYPFYILYNLGYSPKMEYIDITFVKEKEPKEAITSICDSFWLYTDITAQVKSTISDYVYENLIDGRFKSKTKMKLGMVYWTVG</sequence>
<keyword evidence="2" id="KW-0808">Transferase</keyword>
<dbReference type="GO" id="GO:0008168">
    <property type="term" value="F:methyltransferase activity"/>
    <property type="evidence" value="ECO:0007669"/>
    <property type="project" value="UniProtKB-KW"/>
</dbReference>
<dbReference type="EMBL" id="CP158367">
    <property type="protein sequence ID" value="XBX75519.1"/>
    <property type="molecule type" value="Genomic_DNA"/>
</dbReference>
<proteinExistence type="predicted"/>